<dbReference type="AlphaFoldDB" id="A0AAD3TXX1"/>
<dbReference type="InterPro" id="IPR000672">
    <property type="entry name" value="THF_DH/CycHdrlase"/>
</dbReference>
<dbReference type="PANTHER" id="PTHR48099">
    <property type="entry name" value="C-1-TETRAHYDROFOLATE SYNTHASE, CYTOPLASMIC-RELATED"/>
    <property type="match status" value="1"/>
</dbReference>
<dbReference type="PANTHER" id="PTHR48099:SF3">
    <property type="entry name" value="METHYLENETETRAHYDROFOLATE DEHYDROGENASE [NAD(+)]"/>
    <property type="match status" value="1"/>
</dbReference>
<dbReference type="Gene3D" id="3.40.50.10860">
    <property type="entry name" value="Leucine Dehydrogenase, chain A, domain 1"/>
    <property type="match status" value="1"/>
</dbReference>
<evidence type="ECO:0000259" key="1">
    <source>
        <dbReference type="Pfam" id="PF00763"/>
    </source>
</evidence>
<dbReference type="Proteomes" id="UP001222932">
    <property type="component" value="Unassembled WGS sequence"/>
</dbReference>
<dbReference type="GO" id="GO:0006730">
    <property type="term" value="P:one-carbon metabolic process"/>
    <property type="evidence" value="ECO:0007669"/>
    <property type="project" value="UniProtKB-KW"/>
</dbReference>
<feature type="domain" description="Tetrahydrofolate dehydrogenase/cyclohydrolase catalytic" evidence="1">
    <location>
        <begin position="46"/>
        <end position="151"/>
    </location>
</feature>
<reference evidence="2" key="2">
    <citation type="submission" date="2023-06" db="EMBL/GenBank/DDBJ databases">
        <authorList>
            <person name="Kobayashi Y."/>
            <person name="Kayamori A."/>
            <person name="Aoki K."/>
            <person name="Shiwa Y."/>
            <person name="Fujita N."/>
            <person name="Sugita T."/>
            <person name="Iwasaki W."/>
            <person name="Tanaka N."/>
            <person name="Takashima M."/>
        </authorList>
    </citation>
    <scope>NUCLEOTIDE SEQUENCE</scope>
    <source>
        <strain evidence="2">HIS016</strain>
    </source>
</reference>
<comment type="caution">
    <text evidence="2">The sequence shown here is derived from an EMBL/GenBank/DDBJ whole genome shotgun (WGS) entry which is preliminary data.</text>
</comment>
<dbReference type="InterPro" id="IPR020630">
    <property type="entry name" value="THF_DH/CycHdrlase_cat_dom"/>
</dbReference>
<gene>
    <name evidence="2" type="ORF">CspeluHIS016_0603770</name>
</gene>
<reference evidence="2" key="1">
    <citation type="journal article" date="2023" name="BMC Genomics">
        <title>Chromosome-level genome assemblies of Cutaneotrichosporon spp. (Trichosporonales, Basidiomycota) reveal imbalanced evolution between nucleotide sequences and chromosome synteny.</title>
        <authorList>
            <person name="Kobayashi Y."/>
            <person name="Kayamori A."/>
            <person name="Aoki K."/>
            <person name="Shiwa Y."/>
            <person name="Matsutani M."/>
            <person name="Fujita N."/>
            <person name="Sugita T."/>
            <person name="Iwasaki W."/>
            <person name="Tanaka N."/>
            <person name="Takashima M."/>
        </authorList>
    </citation>
    <scope>NUCLEOTIDE SEQUENCE</scope>
    <source>
        <strain evidence="2">HIS016</strain>
    </source>
</reference>
<dbReference type="EMBL" id="BTCM01000006">
    <property type="protein sequence ID" value="GMK58935.1"/>
    <property type="molecule type" value="Genomic_DNA"/>
</dbReference>
<keyword evidence="3" id="KW-1185">Reference proteome</keyword>
<dbReference type="GO" id="GO:0009113">
    <property type="term" value="P:purine nucleobase biosynthetic process"/>
    <property type="evidence" value="ECO:0007669"/>
    <property type="project" value="TreeGrafter"/>
</dbReference>
<dbReference type="PRINTS" id="PR00085">
    <property type="entry name" value="THFDHDRGNASE"/>
</dbReference>
<dbReference type="InterPro" id="IPR036291">
    <property type="entry name" value="NAD(P)-bd_dom_sf"/>
</dbReference>
<dbReference type="GO" id="GO:0005829">
    <property type="term" value="C:cytosol"/>
    <property type="evidence" value="ECO:0007669"/>
    <property type="project" value="TreeGrafter"/>
</dbReference>
<evidence type="ECO:0000313" key="2">
    <source>
        <dbReference type="EMBL" id="GMK58935.1"/>
    </source>
</evidence>
<dbReference type="SUPFAM" id="SSF53223">
    <property type="entry name" value="Aminoacid dehydrogenase-like, N-terminal domain"/>
    <property type="match status" value="1"/>
</dbReference>
<sequence>MSLVQHRPEQVMSRSSSSSTITLVSTPHLKSSKPLFDTCTTLTAGAVNKPLKAAFTAAVADLESPLRIVGLLATPDTGCRMYADMTGRACASSGVVFDLQETTHSFDAVVDAIRSLNNDASVDGLIVYFPLFGPEEDKVLRALISPRIDVEGLSGLPHGPVPSGLQNAAYPCTALAVVRALQHPTAALYDAARPAGTRFDGTVTVVNRSPTVGQPLARMLAADGARVFSVDINGAEHLSMENGEVVTTPVEDVLDELLGQSDAVVSAVPGSFRLDTAALKPNCVAVDLSEHGNFGEDVRERARVIAPRIGGVTILMLQINALVLRWQHSTASKL</sequence>
<accession>A0AAD3TXX1</accession>
<organism evidence="2 3">
    <name type="scientific">Cutaneotrichosporon spelunceum</name>
    <dbReference type="NCBI Taxonomy" id="1672016"/>
    <lineage>
        <taxon>Eukaryota</taxon>
        <taxon>Fungi</taxon>
        <taxon>Dikarya</taxon>
        <taxon>Basidiomycota</taxon>
        <taxon>Agaricomycotina</taxon>
        <taxon>Tremellomycetes</taxon>
        <taxon>Trichosporonales</taxon>
        <taxon>Trichosporonaceae</taxon>
        <taxon>Cutaneotrichosporon</taxon>
    </lineage>
</organism>
<dbReference type="GO" id="GO:0004488">
    <property type="term" value="F:methylenetetrahydrofolate dehydrogenase (NADP+) activity"/>
    <property type="evidence" value="ECO:0007669"/>
    <property type="project" value="InterPro"/>
</dbReference>
<dbReference type="InterPro" id="IPR046346">
    <property type="entry name" value="Aminoacid_DH-like_N_sf"/>
</dbReference>
<dbReference type="Gene3D" id="3.40.50.720">
    <property type="entry name" value="NAD(P)-binding Rossmann-like Domain"/>
    <property type="match status" value="1"/>
</dbReference>
<protein>
    <recommendedName>
        <fullName evidence="1">Tetrahydrofolate dehydrogenase/cyclohydrolase catalytic domain-containing protein</fullName>
    </recommendedName>
</protein>
<proteinExistence type="predicted"/>
<name>A0AAD3TXX1_9TREE</name>
<dbReference type="GO" id="GO:0004487">
    <property type="term" value="F:methylenetetrahydrofolate dehydrogenase (NAD+) activity"/>
    <property type="evidence" value="ECO:0007669"/>
    <property type="project" value="TreeGrafter"/>
</dbReference>
<dbReference type="Pfam" id="PF00763">
    <property type="entry name" value="THF_DHG_CYH"/>
    <property type="match status" value="1"/>
</dbReference>
<evidence type="ECO:0000313" key="3">
    <source>
        <dbReference type="Proteomes" id="UP001222932"/>
    </source>
</evidence>
<dbReference type="SUPFAM" id="SSF51735">
    <property type="entry name" value="NAD(P)-binding Rossmann-fold domains"/>
    <property type="match status" value="1"/>
</dbReference>